<keyword evidence="2" id="KW-0966">Cell projection</keyword>
<keyword evidence="2" id="KW-0969">Cilium</keyword>
<dbReference type="Proteomes" id="UP000294597">
    <property type="component" value="Unassembled WGS sequence"/>
</dbReference>
<feature type="signal peptide" evidence="1">
    <location>
        <begin position="1"/>
        <end position="21"/>
    </location>
</feature>
<sequence>MKKSLLLLIFLFCFISHNIYSQLASEYIADKNQDSYVSVDVLKTYERVSDKGYKSIDMLKKLANASFFNSNFIEAAKWYDQLFSMTSDFETVYYYRYAQSLKSVNNPKKADEMMKIFIEKSK</sequence>
<keyword evidence="1" id="KW-0732">Signal</keyword>
<dbReference type="RefSeq" id="WP_132111936.1">
    <property type="nucleotide sequence ID" value="NZ_SMFO01000010.1"/>
</dbReference>
<evidence type="ECO:0000313" key="2">
    <source>
        <dbReference type="EMBL" id="TDE02607.1"/>
    </source>
</evidence>
<evidence type="ECO:0000256" key="1">
    <source>
        <dbReference type="SAM" id="SignalP"/>
    </source>
</evidence>
<reference evidence="2 3" key="1">
    <citation type="submission" date="2019-03" db="EMBL/GenBank/DDBJ databases">
        <title>Flavobacterium TSA-D2 sp. nov., isolated from arctic soil.</title>
        <authorList>
            <person name="Chaudhary D.K."/>
        </authorList>
    </citation>
    <scope>NUCLEOTIDE SEQUENCE [LARGE SCALE GENOMIC DNA]</scope>
    <source>
        <strain evidence="2 3">TSA-D2</strain>
    </source>
</reference>
<accession>A0A4R5CSQ7</accession>
<dbReference type="SUPFAM" id="SSF48452">
    <property type="entry name" value="TPR-like"/>
    <property type="match status" value="1"/>
</dbReference>
<comment type="caution">
    <text evidence="2">The sequence shown here is derived from an EMBL/GenBank/DDBJ whole genome shotgun (WGS) entry which is preliminary data.</text>
</comment>
<feature type="chain" id="PRO_5020453915" evidence="1">
    <location>
        <begin position="22"/>
        <end position="122"/>
    </location>
</feature>
<gene>
    <name evidence="2" type="ORF">E0F98_12390</name>
</gene>
<proteinExistence type="predicted"/>
<dbReference type="EMBL" id="SMFO01000010">
    <property type="protein sequence ID" value="TDE02607.1"/>
    <property type="molecule type" value="Genomic_DNA"/>
</dbReference>
<name>A0A4R5CSQ7_9FLAO</name>
<organism evidence="2 3">
    <name type="scientific">Flavobacterium hiemivividum</name>
    <dbReference type="NCBI Taxonomy" id="2541734"/>
    <lineage>
        <taxon>Bacteria</taxon>
        <taxon>Pseudomonadati</taxon>
        <taxon>Bacteroidota</taxon>
        <taxon>Flavobacteriia</taxon>
        <taxon>Flavobacteriales</taxon>
        <taxon>Flavobacteriaceae</taxon>
        <taxon>Flavobacterium</taxon>
    </lineage>
</organism>
<dbReference type="InterPro" id="IPR011990">
    <property type="entry name" value="TPR-like_helical_dom_sf"/>
</dbReference>
<evidence type="ECO:0000313" key="3">
    <source>
        <dbReference type="Proteomes" id="UP000294597"/>
    </source>
</evidence>
<dbReference type="AlphaFoldDB" id="A0A4R5CSQ7"/>
<keyword evidence="2" id="KW-0282">Flagellum</keyword>
<keyword evidence="3" id="KW-1185">Reference proteome</keyword>
<protein>
    <submittedName>
        <fullName evidence="2">Flagellar motor protein MotB</fullName>
    </submittedName>
</protein>